<gene>
    <name evidence="2" type="ORF">GXN76_04340</name>
</gene>
<feature type="compositionally biased region" description="Basic and acidic residues" evidence="1">
    <location>
        <begin position="40"/>
        <end position="59"/>
    </location>
</feature>
<evidence type="ECO:0000256" key="1">
    <source>
        <dbReference type="SAM" id="MobiDB-lite"/>
    </source>
</evidence>
<evidence type="ECO:0000313" key="3">
    <source>
        <dbReference type="Proteomes" id="UP000503088"/>
    </source>
</evidence>
<proteinExistence type="predicted"/>
<feature type="region of interest" description="Disordered" evidence="1">
    <location>
        <begin position="27"/>
        <end position="88"/>
    </location>
</feature>
<dbReference type="EMBL" id="CP048104">
    <property type="protein sequence ID" value="QKG83781.1"/>
    <property type="molecule type" value="Genomic_DNA"/>
</dbReference>
<sequence length="88" mass="9964">MRIISLFFVFIMIFTCVPSPWTMTESIASEASLPPEEEKDTLSLDKPMEMKGPGEEKEPVSVQLKKKTREQRAPDQSEPSHGKIQNIS</sequence>
<name>A0A7D3Y8P6_9BACL</name>
<dbReference type="Proteomes" id="UP000503088">
    <property type="component" value="Chromosome"/>
</dbReference>
<evidence type="ECO:0000313" key="2">
    <source>
        <dbReference type="EMBL" id="QKG83781.1"/>
    </source>
</evidence>
<dbReference type="AlphaFoldDB" id="A0A7D3Y8P6"/>
<organism evidence="2 3">
    <name type="scientific">Kroppenstedtia pulmonis</name>
    <dbReference type="NCBI Taxonomy" id="1380685"/>
    <lineage>
        <taxon>Bacteria</taxon>
        <taxon>Bacillati</taxon>
        <taxon>Bacillota</taxon>
        <taxon>Bacilli</taxon>
        <taxon>Bacillales</taxon>
        <taxon>Thermoactinomycetaceae</taxon>
        <taxon>Kroppenstedtia</taxon>
    </lineage>
</organism>
<reference evidence="2 3" key="1">
    <citation type="submission" date="2020-01" db="EMBL/GenBank/DDBJ databases">
        <authorList>
            <person name="Gulvik C.A."/>
            <person name="Batra D.G."/>
        </authorList>
    </citation>
    <scope>NUCLEOTIDE SEQUENCE [LARGE SCALE GENOMIC DNA]</scope>
    <source>
        <strain evidence="2 3">W9323</strain>
    </source>
</reference>
<protein>
    <submittedName>
        <fullName evidence="2">Uncharacterized protein</fullName>
    </submittedName>
</protein>
<dbReference type="RefSeq" id="WP_173220843.1">
    <property type="nucleotide sequence ID" value="NZ_CP048104.1"/>
</dbReference>
<keyword evidence="3" id="KW-1185">Reference proteome</keyword>
<dbReference type="KEGG" id="kpul:GXN76_04340"/>
<feature type="compositionally biased region" description="Basic and acidic residues" evidence="1">
    <location>
        <begin position="70"/>
        <end position="81"/>
    </location>
</feature>
<accession>A0A7D3Y8P6</accession>